<dbReference type="Pfam" id="PF00908">
    <property type="entry name" value="dTDP_sugar_isom"/>
    <property type="match status" value="1"/>
</dbReference>
<dbReference type="InterPro" id="IPR011051">
    <property type="entry name" value="RmlC_Cupin_sf"/>
</dbReference>
<dbReference type="SUPFAM" id="SSF51182">
    <property type="entry name" value="RmlC-like cupins"/>
    <property type="match status" value="1"/>
</dbReference>
<reference evidence="8" key="1">
    <citation type="submission" date="2022-04" db="EMBL/GenBank/DDBJ databases">
        <title>Whole genome sequence of Sphaerotilus sp. FB-5.</title>
        <authorList>
            <person name="Takeda M."/>
            <person name="Narihara S."/>
            <person name="Akimoto M."/>
            <person name="Akimoto R."/>
            <person name="Nishiyashiki S."/>
            <person name="Murakami T."/>
        </authorList>
    </citation>
    <scope>NUCLEOTIDE SEQUENCE</scope>
    <source>
        <strain evidence="8">FB-5</strain>
    </source>
</reference>
<sequence length="194" mass="21563">MKFVDLPVVGAKHVQAEPVRDERGAFARLWCRDEFARAGLPGELAQTSASFNTLAGTLRGLHFTWPPSGEGKLVRCARGRLHDLLLDLRPDSPSFGVHCAVVLDADERHAVWIPPGVAHGFQTLVDATEVHYSMNEPYRPELADGYRHDDPAFVALGLAWPLPVSCIGARDREWPAFDVQRHRQRWAAAQQGAR</sequence>
<evidence type="ECO:0000256" key="2">
    <source>
        <dbReference type="ARBA" id="ARBA00001997"/>
    </source>
</evidence>
<comment type="catalytic activity">
    <reaction evidence="1">
        <text>dTDP-4-dehydro-6-deoxy-alpha-D-glucose = dTDP-4-dehydro-beta-L-rhamnose</text>
        <dbReference type="Rhea" id="RHEA:16969"/>
        <dbReference type="ChEBI" id="CHEBI:57649"/>
        <dbReference type="ChEBI" id="CHEBI:62830"/>
        <dbReference type="EC" id="5.1.3.13"/>
    </reaction>
</comment>
<name>A0ABM7YQL5_9BURK</name>
<protein>
    <recommendedName>
        <fullName evidence="4">dTDP-4-dehydrorhamnose 3,5-epimerase</fullName>
        <ecNumber evidence="3">5.1.3.13</ecNumber>
    </recommendedName>
    <alternativeName>
        <fullName evidence="6">Thymidine diphospho-4-keto-rhamnose 3,5-epimerase</fullName>
    </alternativeName>
    <alternativeName>
        <fullName evidence="5">dTDP-4-keto-6-deoxyglucose 3,5-epimerase</fullName>
    </alternativeName>
    <alternativeName>
        <fullName evidence="7">dTDP-6-deoxy-D-xylo-4-hexulose 3,5-epimerase</fullName>
    </alternativeName>
</protein>
<dbReference type="InterPro" id="IPR014710">
    <property type="entry name" value="RmlC-like_jellyroll"/>
</dbReference>
<evidence type="ECO:0000256" key="3">
    <source>
        <dbReference type="ARBA" id="ARBA00012098"/>
    </source>
</evidence>
<evidence type="ECO:0000256" key="1">
    <source>
        <dbReference type="ARBA" id="ARBA00001298"/>
    </source>
</evidence>
<evidence type="ECO:0000256" key="7">
    <source>
        <dbReference type="ARBA" id="ARBA00033311"/>
    </source>
</evidence>
<evidence type="ECO:0000256" key="6">
    <source>
        <dbReference type="ARBA" id="ARBA00031424"/>
    </source>
</evidence>
<evidence type="ECO:0000256" key="4">
    <source>
        <dbReference type="ARBA" id="ARBA00019595"/>
    </source>
</evidence>
<gene>
    <name evidence="8" type="ORF">CATMQ487_38280</name>
</gene>
<organism evidence="8 9">
    <name type="scientific">Sphaerotilus microaerophilus</name>
    <dbReference type="NCBI Taxonomy" id="2914710"/>
    <lineage>
        <taxon>Bacteria</taxon>
        <taxon>Pseudomonadati</taxon>
        <taxon>Pseudomonadota</taxon>
        <taxon>Betaproteobacteria</taxon>
        <taxon>Burkholderiales</taxon>
        <taxon>Sphaerotilaceae</taxon>
        <taxon>Sphaerotilus</taxon>
    </lineage>
</organism>
<dbReference type="EMBL" id="AP025730">
    <property type="protein sequence ID" value="BDI06858.1"/>
    <property type="molecule type" value="Genomic_DNA"/>
</dbReference>
<dbReference type="RefSeq" id="WP_251970099.1">
    <property type="nucleotide sequence ID" value="NZ_AP025730.1"/>
</dbReference>
<dbReference type="CDD" id="cd00438">
    <property type="entry name" value="cupin_RmlC"/>
    <property type="match status" value="1"/>
</dbReference>
<dbReference type="Proteomes" id="UP001057498">
    <property type="component" value="Chromosome"/>
</dbReference>
<proteinExistence type="predicted"/>
<evidence type="ECO:0000256" key="5">
    <source>
        <dbReference type="ARBA" id="ARBA00029758"/>
    </source>
</evidence>
<comment type="function">
    <text evidence="2">Catalyzes the epimerization of the C3' and C5'positions of dTDP-6-deoxy-D-xylo-4-hexulose, forming dTDP-6-deoxy-L-lyxo-4-hexulose.</text>
</comment>
<dbReference type="InterPro" id="IPR000888">
    <property type="entry name" value="RmlC-like"/>
</dbReference>
<keyword evidence="9" id="KW-1185">Reference proteome</keyword>
<evidence type="ECO:0000313" key="9">
    <source>
        <dbReference type="Proteomes" id="UP001057498"/>
    </source>
</evidence>
<evidence type="ECO:0000313" key="8">
    <source>
        <dbReference type="EMBL" id="BDI06858.1"/>
    </source>
</evidence>
<dbReference type="PANTHER" id="PTHR21047:SF2">
    <property type="entry name" value="THYMIDINE DIPHOSPHO-4-KETO-RHAMNOSE 3,5-EPIMERASE"/>
    <property type="match status" value="1"/>
</dbReference>
<accession>A0ABM7YQL5</accession>
<dbReference type="Gene3D" id="2.60.120.10">
    <property type="entry name" value="Jelly Rolls"/>
    <property type="match status" value="1"/>
</dbReference>
<dbReference type="EC" id="5.1.3.13" evidence="3"/>
<dbReference type="PANTHER" id="PTHR21047">
    <property type="entry name" value="DTDP-6-DEOXY-D-GLUCOSE-3,5 EPIMERASE"/>
    <property type="match status" value="1"/>
</dbReference>